<dbReference type="InterPro" id="IPR009362">
    <property type="entry name" value="YhcG_C"/>
</dbReference>
<name>V2Y251_9FIRM</name>
<dbReference type="EMBL" id="ACIL03000016">
    <property type="protein sequence ID" value="ESL02142.1"/>
    <property type="molecule type" value="Genomic_DNA"/>
</dbReference>
<proteinExistence type="predicted"/>
<accession>V2Y251</accession>
<protein>
    <recommendedName>
        <fullName evidence="1">YhcG PDDEXK nuclease domain-containing protein</fullName>
    </recommendedName>
</protein>
<reference evidence="2 3" key="1">
    <citation type="submission" date="2013-06" db="EMBL/GenBank/DDBJ databases">
        <authorList>
            <person name="Weinstock G."/>
            <person name="Sodergren E."/>
            <person name="Clifton S."/>
            <person name="Fulton L."/>
            <person name="Fulton B."/>
            <person name="Courtney L."/>
            <person name="Fronick C."/>
            <person name="Harrison M."/>
            <person name="Strong C."/>
            <person name="Farmer C."/>
            <person name="Delahaunty K."/>
            <person name="Markovic C."/>
            <person name="Hall O."/>
            <person name="Minx P."/>
            <person name="Tomlinson C."/>
            <person name="Mitreva M."/>
            <person name="Nelson J."/>
            <person name="Hou S."/>
            <person name="Wollam A."/>
            <person name="Pepin K.H."/>
            <person name="Johnson M."/>
            <person name="Bhonagiri V."/>
            <person name="Nash W.E."/>
            <person name="Warren W."/>
            <person name="Chinwalla A."/>
            <person name="Mardis E.R."/>
            <person name="Wilson R.K."/>
        </authorList>
    </citation>
    <scope>NUCLEOTIDE SEQUENCE [LARGE SCALE GENOMIC DNA]</scope>
    <source>
        <strain evidence="2 3">ATCC 51271</strain>
    </source>
</reference>
<dbReference type="HOGENOM" id="CLU_046640_6_0_9"/>
<gene>
    <name evidence="2" type="ORF">GCWU0000282_002276</name>
</gene>
<dbReference type="eggNOG" id="COG4804">
    <property type="taxonomic scope" value="Bacteria"/>
</dbReference>
<dbReference type="STRING" id="592026.GCWU0000282_002276"/>
<keyword evidence="3" id="KW-1185">Reference proteome</keyword>
<dbReference type="PANTHER" id="PTHR30547:SF0">
    <property type="entry name" value="BLR8175 PROTEIN"/>
    <property type="match status" value="1"/>
</dbReference>
<sequence length="74" mass="8419">MDEQVKLPAENPSIGIIICKSKDKTYVEYALKNISAPIGVATYQLRNTLPEEMKAMLPEPEEIVKKLRLFDNKL</sequence>
<evidence type="ECO:0000313" key="3">
    <source>
        <dbReference type="Proteomes" id="UP000018227"/>
    </source>
</evidence>
<dbReference type="AlphaFoldDB" id="V2Y251"/>
<feature type="domain" description="YhcG PDDEXK nuclease" evidence="1">
    <location>
        <begin position="1"/>
        <end position="58"/>
    </location>
</feature>
<organism evidence="2 3">
    <name type="scientific">Catonella morbi ATCC 51271</name>
    <dbReference type="NCBI Taxonomy" id="592026"/>
    <lineage>
        <taxon>Bacteria</taxon>
        <taxon>Bacillati</taxon>
        <taxon>Bacillota</taxon>
        <taxon>Clostridia</taxon>
        <taxon>Lachnospirales</taxon>
        <taxon>Lachnospiraceae</taxon>
        <taxon>Catonella</taxon>
    </lineage>
</organism>
<dbReference type="PANTHER" id="PTHR30547">
    <property type="entry name" value="UNCHARACTERIZED PROTEIN YHCG-RELATED"/>
    <property type="match status" value="1"/>
</dbReference>
<dbReference type="Pfam" id="PF06250">
    <property type="entry name" value="YhcG_C"/>
    <property type="match status" value="1"/>
</dbReference>
<evidence type="ECO:0000313" key="2">
    <source>
        <dbReference type="EMBL" id="ESL02142.1"/>
    </source>
</evidence>
<evidence type="ECO:0000259" key="1">
    <source>
        <dbReference type="Pfam" id="PF06250"/>
    </source>
</evidence>
<dbReference type="InterPro" id="IPR053148">
    <property type="entry name" value="PD-DEXK-like_domain"/>
</dbReference>
<comment type="caution">
    <text evidence="2">The sequence shown here is derived from an EMBL/GenBank/DDBJ whole genome shotgun (WGS) entry which is preliminary data.</text>
</comment>
<dbReference type="Proteomes" id="UP000018227">
    <property type="component" value="Unassembled WGS sequence"/>
</dbReference>